<dbReference type="GO" id="GO:0005634">
    <property type="term" value="C:nucleus"/>
    <property type="evidence" value="ECO:0007669"/>
    <property type="project" value="UniProtKB-SubCell"/>
</dbReference>
<dbReference type="PROSITE" id="PS51192">
    <property type="entry name" value="HELICASE_ATP_BIND_1"/>
    <property type="match status" value="1"/>
</dbReference>
<keyword evidence="8" id="KW-0539">Nucleus</keyword>
<keyword evidence="5" id="KW-0347">Helicase</keyword>
<evidence type="ECO:0000313" key="13">
    <source>
        <dbReference type="Proteomes" id="UP000759131"/>
    </source>
</evidence>
<dbReference type="Pfam" id="PF00271">
    <property type="entry name" value="Helicase_C"/>
    <property type="match status" value="1"/>
</dbReference>
<dbReference type="EMBL" id="CAJPIZ010002673">
    <property type="protein sequence ID" value="CAG2105352.1"/>
    <property type="molecule type" value="Genomic_DNA"/>
</dbReference>
<keyword evidence="7" id="KW-0175">Coiled coil</keyword>
<dbReference type="InterPro" id="IPR000330">
    <property type="entry name" value="SNF2_N"/>
</dbReference>
<evidence type="ECO:0000256" key="8">
    <source>
        <dbReference type="ARBA" id="ARBA00023242"/>
    </source>
</evidence>
<evidence type="ECO:0000256" key="6">
    <source>
        <dbReference type="ARBA" id="ARBA00022840"/>
    </source>
</evidence>
<dbReference type="InterPro" id="IPR027417">
    <property type="entry name" value="P-loop_NTPase"/>
</dbReference>
<feature type="domain" description="Helicase ATP-binding" evidence="10">
    <location>
        <begin position="288"/>
        <end position="467"/>
    </location>
</feature>
<dbReference type="Pfam" id="PF00176">
    <property type="entry name" value="SNF2-rel_dom"/>
    <property type="match status" value="1"/>
</dbReference>
<evidence type="ECO:0000256" key="5">
    <source>
        <dbReference type="ARBA" id="ARBA00022806"/>
    </source>
</evidence>
<keyword evidence="6" id="KW-0067">ATP-binding</keyword>
<dbReference type="InterPro" id="IPR049730">
    <property type="entry name" value="SNF2/RAD54-like_C"/>
</dbReference>
<comment type="subcellular location">
    <subcellularLocation>
        <location evidence="1">Nucleus</location>
    </subcellularLocation>
</comment>
<protein>
    <submittedName>
        <fullName evidence="12">Uncharacterized protein</fullName>
    </submittedName>
</protein>
<dbReference type="FunFam" id="3.40.50.10810:FF:000015">
    <property type="entry name" value="lymphoid-specific helicase isoform X1"/>
    <property type="match status" value="1"/>
</dbReference>
<evidence type="ECO:0000313" key="12">
    <source>
        <dbReference type="EMBL" id="CAD7624922.1"/>
    </source>
</evidence>
<dbReference type="GO" id="GO:0016787">
    <property type="term" value="F:hydrolase activity"/>
    <property type="evidence" value="ECO:0007669"/>
    <property type="project" value="UniProtKB-KW"/>
</dbReference>
<evidence type="ECO:0000256" key="1">
    <source>
        <dbReference type="ARBA" id="ARBA00004123"/>
    </source>
</evidence>
<organism evidence="12">
    <name type="scientific">Medioppia subpectinata</name>
    <dbReference type="NCBI Taxonomy" id="1979941"/>
    <lineage>
        <taxon>Eukaryota</taxon>
        <taxon>Metazoa</taxon>
        <taxon>Ecdysozoa</taxon>
        <taxon>Arthropoda</taxon>
        <taxon>Chelicerata</taxon>
        <taxon>Arachnida</taxon>
        <taxon>Acari</taxon>
        <taxon>Acariformes</taxon>
        <taxon>Sarcoptiformes</taxon>
        <taxon>Oribatida</taxon>
        <taxon>Brachypylina</taxon>
        <taxon>Oppioidea</taxon>
        <taxon>Oppiidae</taxon>
        <taxon>Medioppia</taxon>
    </lineage>
</organism>
<evidence type="ECO:0000259" key="10">
    <source>
        <dbReference type="PROSITE" id="PS51192"/>
    </source>
</evidence>
<dbReference type="Gene3D" id="3.40.50.10810">
    <property type="entry name" value="Tandem AAA-ATPase domain"/>
    <property type="match status" value="1"/>
</dbReference>
<dbReference type="OrthoDB" id="448448at2759"/>
<dbReference type="SUPFAM" id="SSF52540">
    <property type="entry name" value="P-loop containing nucleoside triphosphate hydrolases"/>
    <property type="match status" value="2"/>
</dbReference>
<feature type="region of interest" description="Disordered" evidence="9">
    <location>
        <begin position="229"/>
        <end position="259"/>
    </location>
</feature>
<dbReference type="InterPro" id="IPR038718">
    <property type="entry name" value="SNF2-like_sf"/>
</dbReference>
<dbReference type="GO" id="GO:0005524">
    <property type="term" value="F:ATP binding"/>
    <property type="evidence" value="ECO:0007669"/>
    <property type="project" value="UniProtKB-KW"/>
</dbReference>
<keyword evidence="3" id="KW-0547">Nucleotide-binding</keyword>
<evidence type="ECO:0000256" key="9">
    <source>
        <dbReference type="SAM" id="MobiDB-lite"/>
    </source>
</evidence>
<evidence type="ECO:0000256" key="2">
    <source>
        <dbReference type="ARBA" id="ARBA00007025"/>
    </source>
</evidence>
<evidence type="ECO:0000259" key="11">
    <source>
        <dbReference type="PROSITE" id="PS51194"/>
    </source>
</evidence>
<keyword evidence="13" id="KW-1185">Reference proteome</keyword>
<accession>A0A7R9KN51</accession>
<dbReference type="PROSITE" id="PS51194">
    <property type="entry name" value="HELICASE_CTER"/>
    <property type="match status" value="1"/>
</dbReference>
<sequence>MHLNKRRKLCAENTQLIYGSVSAHVSTDWSPNPSLKDSLSGDNESSCSYLSCAEDLTPRESPVPPVSEAVVSAAIGDHSLMSTNGDHSLVPINDDHSLLPINGDQSLLSINGDHSLVSINGDHSLISNATGVETDDSCFDWSECNQTLDESTAGQSVAITPLDTDKRIRDFMDLLDRSRRFSAVIENNLRQRSHEMIQTNGTCVETMRRSGHLMAIDNKQVICSAVDDESSKDGADSEADSVRTFDTSSSTSSTENHHNGIAVDSRQPYLISGTIMRDYQLDGLEWMRLLMANGMNGILADEMGLGKTIQSIAMIAHIVENSAGDQPVGPFLVIAPLTTLHNWKRELVRFAPLIPGFVFHGNDKQRRAMYPEFRRVANVHFGVRQRRRCLPVVITSYDIIRRCVGTMMKYKWAYVVVDEGHKIKNINCQLSKVMRKIKSANRLILTGTPLHNNLAELWALLNYVSPDVFSDWKIFEDLLVTTSSNEHIIQQEMQNKIISSIHQILAPFMLRRTKSEVGLNLPPKKEFLLYAPSTRAQQALYEAAVKLVKEARERKSDAFTVECALIDGRKPRKSTKPINYKQYYKEFEEWLADEENGATQLVANYDTQIRLPKELVVGGQQYVSFGKFNRYNILMQMRKITNHPYLIQWPDNWHNEEIVRLSGKMRALDELLKHLYIGKHRVILFSQMTRMLNIIEEYCHYRKYTYLRFDGSTRLDVRQQYIDEFNKNPNIFLFLVSTRAGGLGINLCGADTAIIYDSDWNPQMDLQAQDRCHRIGQSKPVIVYRLVTAHTIDDKILQTANKKRKLDKMIIQKGQSLRSSSRLSAGDDHNTSTAAERTMTIDELMNILESTDFKAIYNYSAERLESDRLYSDEDLLKMLDREANDDLNQSVIKIGSQYNSDEDLLKMLDREANDDLNQSVIKIGSQYNRSQE</sequence>
<gene>
    <name evidence="12" type="ORF">OSB1V03_LOCUS5360</name>
</gene>
<dbReference type="AlphaFoldDB" id="A0A7R9KN51"/>
<dbReference type="CDD" id="cd18793">
    <property type="entry name" value="SF2_C_SNF"/>
    <property type="match status" value="1"/>
</dbReference>
<name>A0A7R9KN51_9ACAR</name>
<dbReference type="Proteomes" id="UP000759131">
    <property type="component" value="Unassembled WGS sequence"/>
</dbReference>
<keyword evidence="4" id="KW-0378">Hydrolase</keyword>
<reference evidence="12" key="1">
    <citation type="submission" date="2020-11" db="EMBL/GenBank/DDBJ databases">
        <authorList>
            <person name="Tran Van P."/>
        </authorList>
    </citation>
    <scope>NUCLEOTIDE SEQUENCE</scope>
</reference>
<dbReference type="EMBL" id="OC857248">
    <property type="protein sequence ID" value="CAD7624922.1"/>
    <property type="molecule type" value="Genomic_DNA"/>
</dbReference>
<evidence type="ECO:0000256" key="3">
    <source>
        <dbReference type="ARBA" id="ARBA00022741"/>
    </source>
</evidence>
<comment type="similarity">
    <text evidence="2">Belongs to the SNF2/RAD54 helicase family.</text>
</comment>
<dbReference type="Gene3D" id="3.40.50.300">
    <property type="entry name" value="P-loop containing nucleotide triphosphate hydrolases"/>
    <property type="match status" value="1"/>
</dbReference>
<dbReference type="SMART" id="SM00487">
    <property type="entry name" value="DEXDc"/>
    <property type="match status" value="1"/>
</dbReference>
<evidence type="ECO:0000256" key="4">
    <source>
        <dbReference type="ARBA" id="ARBA00022801"/>
    </source>
</evidence>
<evidence type="ECO:0000256" key="7">
    <source>
        <dbReference type="ARBA" id="ARBA00023054"/>
    </source>
</evidence>
<dbReference type="PANTHER" id="PTHR10799">
    <property type="entry name" value="SNF2/RAD54 HELICASE FAMILY"/>
    <property type="match status" value="1"/>
</dbReference>
<feature type="compositionally biased region" description="Basic and acidic residues" evidence="9">
    <location>
        <begin position="229"/>
        <end position="243"/>
    </location>
</feature>
<dbReference type="InterPro" id="IPR014001">
    <property type="entry name" value="Helicase_ATP-bd"/>
</dbReference>
<proteinExistence type="inferred from homology"/>
<dbReference type="GO" id="GO:0004386">
    <property type="term" value="F:helicase activity"/>
    <property type="evidence" value="ECO:0007669"/>
    <property type="project" value="UniProtKB-KW"/>
</dbReference>
<feature type="domain" description="Helicase C-terminal" evidence="11">
    <location>
        <begin position="667"/>
        <end position="825"/>
    </location>
</feature>
<dbReference type="InterPro" id="IPR001650">
    <property type="entry name" value="Helicase_C-like"/>
</dbReference>
<dbReference type="SMART" id="SM00490">
    <property type="entry name" value="HELICc"/>
    <property type="match status" value="1"/>
</dbReference>